<proteinExistence type="predicted"/>
<feature type="compositionally biased region" description="Low complexity" evidence="2">
    <location>
        <begin position="202"/>
        <end position="217"/>
    </location>
</feature>
<reference evidence="3" key="1">
    <citation type="journal article" date="2020" name="Fungal Divers.">
        <title>Resolving the Mortierellaceae phylogeny through synthesis of multi-gene phylogenetics and phylogenomics.</title>
        <authorList>
            <person name="Vandepol N."/>
            <person name="Liber J."/>
            <person name="Desiro A."/>
            <person name="Na H."/>
            <person name="Kennedy M."/>
            <person name="Barry K."/>
            <person name="Grigoriev I.V."/>
            <person name="Miller A.N."/>
            <person name="O'Donnell K."/>
            <person name="Stajich J.E."/>
            <person name="Bonito G."/>
        </authorList>
    </citation>
    <scope>NUCLEOTIDE SEQUENCE</scope>
    <source>
        <strain evidence="3">NRRL 28262</strain>
    </source>
</reference>
<dbReference type="GO" id="GO:0005874">
    <property type="term" value="C:microtubule"/>
    <property type="evidence" value="ECO:0007669"/>
    <property type="project" value="TreeGrafter"/>
</dbReference>
<dbReference type="PANTHER" id="PTHR14332">
    <property type="entry name" value="DISRUPTED IN SCHIZOPHRENIA 1 PROTEIN"/>
    <property type="match status" value="1"/>
</dbReference>
<feature type="region of interest" description="Disordered" evidence="2">
    <location>
        <begin position="466"/>
        <end position="541"/>
    </location>
</feature>
<feature type="region of interest" description="Disordered" evidence="2">
    <location>
        <begin position="361"/>
        <end position="383"/>
    </location>
</feature>
<dbReference type="Proteomes" id="UP001194580">
    <property type="component" value="Unassembled WGS sequence"/>
</dbReference>
<feature type="coiled-coil region" evidence="1">
    <location>
        <begin position="921"/>
        <end position="978"/>
    </location>
</feature>
<evidence type="ECO:0000256" key="2">
    <source>
        <dbReference type="SAM" id="MobiDB-lite"/>
    </source>
</evidence>
<feature type="compositionally biased region" description="Basic and acidic residues" evidence="2">
    <location>
        <begin position="21"/>
        <end position="40"/>
    </location>
</feature>
<feature type="compositionally biased region" description="Polar residues" evidence="2">
    <location>
        <begin position="280"/>
        <end position="299"/>
    </location>
</feature>
<feature type="compositionally biased region" description="Polar residues" evidence="2">
    <location>
        <begin position="522"/>
        <end position="536"/>
    </location>
</feature>
<protein>
    <recommendedName>
        <fullName evidence="5">UVR domain-containing protein</fullName>
    </recommendedName>
</protein>
<dbReference type="PANTHER" id="PTHR14332:SF3">
    <property type="entry name" value="DISRUPTED IN SCHIZOPHRENIA 1 PROTEIN"/>
    <property type="match status" value="1"/>
</dbReference>
<dbReference type="EMBL" id="JAAAIL010000653">
    <property type="protein sequence ID" value="KAG0274084.1"/>
    <property type="molecule type" value="Genomic_DNA"/>
</dbReference>
<evidence type="ECO:0008006" key="5">
    <source>
        <dbReference type="Google" id="ProtNLM"/>
    </source>
</evidence>
<feature type="region of interest" description="Disordered" evidence="2">
    <location>
        <begin position="278"/>
        <end position="299"/>
    </location>
</feature>
<feature type="region of interest" description="Disordered" evidence="2">
    <location>
        <begin position="141"/>
        <end position="181"/>
    </location>
</feature>
<feature type="region of interest" description="Disordered" evidence="2">
    <location>
        <begin position="197"/>
        <end position="260"/>
    </location>
</feature>
<feature type="coiled-coil region" evidence="1">
    <location>
        <begin position="860"/>
        <end position="887"/>
    </location>
</feature>
<evidence type="ECO:0000313" key="3">
    <source>
        <dbReference type="EMBL" id="KAG0274084.1"/>
    </source>
</evidence>
<dbReference type="GO" id="GO:0045111">
    <property type="term" value="C:intermediate filament cytoskeleton"/>
    <property type="evidence" value="ECO:0007669"/>
    <property type="project" value="TreeGrafter"/>
</dbReference>
<accession>A0AAD4DBW2</accession>
<feature type="coiled-coil region" evidence="1">
    <location>
        <begin position="660"/>
        <end position="803"/>
    </location>
</feature>
<sequence length="1115" mass="124505">MSNSFNGVRLDSDHDDDHDEDDSRHHLDDHEDDGSKEHTRLLQQDSSSSANKLDRGINRRNGNRSMVHSLYATPKHSVSQRRQASVPGTPIHDEHDNSRGAAPLFMNNVAGLWDNETIKDHQDTVVDGGRDSSSIIGVIHRRGSARTSAANSRPSSSLILDDATPPLPWKGPTDQFGSPDRLSVSQRFSMDAIADGGAFAMPSSQPSLSDSQSLPPSTFTEPQSIESSPKVTPVSTPAAEPKKRRWGPKSQKAAAVEPVVPEEESMKEFAIAVVAASEEGTPSTEDTPESLFSPQSYDSHSTAAVTIPSAPNSGRSTPMQNKVSQTGASSTFGLSALSGTGRGLVSGLTSLKNSIMIPALSTSVGTAPNNGNSNRNDRNPELMTGSQSSLLEFLEDPSSHPSFVQQRHHTTHRHSQQQTSSRSSSAASSVTGSPGLFRSMFLRSGNETEYFSGKNADGTSSMFLERMKPSANGPHHDRSRKESHHHSARQSTFGLYAETKGTSLHQQQQPPFQRQPRRKRVASQTTGSATGQSLSTHELELQQQIQRQSQLSMRKVELGKELLSLYSRRNSSEQRQEDAVKAERFEEADAATVAIVQVQERISQLEGIYADTDRALWECKKRQDDLGRKICEFHPIVLREMDEMRVKRETERDQFEVDLKERRETEVGVLQRERDEIEKDRSDIALEQDFLGKNQSELKERIDDETRIDQDELDDLKEKRRANRTEIEELTKKLEELNQQDKAWALEIATVQQRIRTTEEQFGEKSKEVMHDKQNLDQRISDLQKRSQRLDRQEALLQRAVEEGEVVQGKLQGDIQAIVLQQEHLESVRKMFGDALATIQKLRVEEESFREKEAGWSMRSSRWAQDLVQLENRIKKLTDRVTRDQKAFEVFGESIEDTERRVNQAESLKVLAVQRRDFKQASHYSGELARLREMLDRQRQDLVRHTKEMASDSTQKDLAGLQKEYDELKGKQRQEQLELFKEIQKVTAETLGRLAAAYSRPTSNGSSAAADKSKDAADKDNTAAGVLLSELNSEIESVLEVSRIRFGRETTVPSTTDADGATAAAAVTMIATTKGEDVAGKEEQRAALERDIQAAVVEEDYTTAAELQEKLEKLA</sequence>
<feature type="compositionally biased region" description="Basic residues" evidence="2">
    <location>
        <begin position="406"/>
        <end position="415"/>
    </location>
</feature>
<dbReference type="GO" id="GO:0005815">
    <property type="term" value="C:microtubule organizing center"/>
    <property type="evidence" value="ECO:0007669"/>
    <property type="project" value="TreeGrafter"/>
</dbReference>
<keyword evidence="4" id="KW-1185">Reference proteome</keyword>
<evidence type="ECO:0000256" key="1">
    <source>
        <dbReference type="SAM" id="Coils"/>
    </source>
</evidence>
<feature type="compositionally biased region" description="Low complexity" evidence="2">
    <location>
        <begin position="416"/>
        <end position="429"/>
    </location>
</feature>
<evidence type="ECO:0000313" key="4">
    <source>
        <dbReference type="Proteomes" id="UP001194580"/>
    </source>
</evidence>
<feature type="region of interest" description="Disordered" evidence="2">
    <location>
        <begin position="999"/>
        <end position="1018"/>
    </location>
</feature>
<comment type="caution">
    <text evidence="3">The sequence shown here is derived from an EMBL/GenBank/DDBJ whole genome shotgun (WGS) entry which is preliminary data.</text>
</comment>
<feature type="region of interest" description="Disordered" evidence="2">
    <location>
        <begin position="1"/>
        <end position="98"/>
    </location>
</feature>
<feature type="compositionally biased region" description="Polar residues" evidence="2">
    <location>
        <begin position="218"/>
        <end position="235"/>
    </location>
</feature>
<feature type="region of interest" description="Disordered" evidence="2">
    <location>
        <begin position="398"/>
        <end position="434"/>
    </location>
</feature>
<feature type="compositionally biased region" description="Polar residues" evidence="2">
    <location>
        <begin position="145"/>
        <end position="158"/>
    </location>
</feature>
<dbReference type="AlphaFoldDB" id="A0AAD4DBW2"/>
<keyword evidence="1" id="KW-0175">Coiled coil</keyword>
<gene>
    <name evidence="3" type="ORF">BGZ95_010118</name>
</gene>
<name>A0AAD4DBW2_9FUNG</name>
<dbReference type="InterPro" id="IPR026081">
    <property type="entry name" value="DISC1"/>
</dbReference>
<organism evidence="3 4">
    <name type="scientific">Linnemannia exigua</name>
    <dbReference type="NCBI Taxonomy" id="604196"/>
    <lineage>
        <taxon>Eukaryota</taxon>
        <taxon>Fungi</taxon>
        <taxon>Fungi incertae sedis</taxon>
        <taxon>Mucoromycota</taxon>
        <taxon>Mortierellomycotina</taxon>
        <taxon>Mortierellomycetes</taxon>
        <taxon>Mortierellales</taxon>
        <taxon>Mortierellaceae</taxon>
        <taxon>Linnemannia</taxon>
    </lineage>
</organism>
<feature type="compositionally biased region" description="Polar residues" evidence="2">
    <location>
        <begin position="41"/>
        <end position="51"/>
    </location>
</feature>